<gene>
    <name evidence="1" type="ORF">HOP53_20815</name>
</gene>
<sequence length="267" mass="29978">MKQRQPSPSDICELILIEEKRYNTEEGIYPSETAVAERLLARSVELREAYDEIYIKLHQNSRSIKLFLGIILSTAAFWNPEQIAAARRARAELVTLNKKVADMAYELASLLEIRSELHNSSGFTSGTFVHILDPVANAGEENYLFESYVSESLDRLRYQYDLKYWPTLPGFLEALADDAEQATIEATDPLTAAATTGARSSLADFFKALFAGIEEHQESIHGLLPTAFRLTDNTLATIANCALDLSPEDMVDGPYVKRLRQRLRVSK</sequence>
<accession>A0ABS9AB55</accession>
<reference evidence="1 2" key="1">
    <citation type="journal article" date="2021" name="Front. Microbiol.">
        <title>Aerobic Denitrification and Heterotrophic Sulfur Oxidation in the Genus Halomonas Revealed by Six Novel Species Characterizations and Genome-Based Analysis.</title>
        <authorList>
            <person name="Wang L."/>
            <person name="Shao Z."/>
        </authorList>
    </citation>
    <scope>NUCLEOTIDE SEQUENCE [LARGE SCALE GENOMIC DNA]</scope>
    <source>
        <strain evidence="1 2">MCCC 1A11081</strain>
    </source>
</reference>
<dbReference type="RefSeq" id="WP_234271784.1">
    <property type="nucleotide sequence ID" value="NZ_JABFTX010000006.1"/>
</dbReference>
<organism evidence="1 2">
    <name type="scientific">Billgrantia ethanolica</name>
    <dbReference type="NCBI Taxonomy" id="2733486"/>
    <lineage>
        <taxon>Bacteria</taxon>
        <taxon>Pseudomonadati</taxon>
        <taxon>Pseudomonadota</taxon>
        <taxon>Gammaproteobacteria</taxon>
        <taxon>Oceanospirillales</taxon>
        <taxon>Halomonadaceae</taxon>
        <taxon>Billgrantia</taxon>
    </lineage>
</organism>
<comment type="caution">
    <text evidence="1">The sequence shown here is derived from an EMBL/GenBank/DDBJ whole genome shotgun (WGS) entry which is preliminary data.</text>
</comment>
<dbReference type="Proteomes" id="UP001320168">
    <property type="component" value="Unassembled WGS sequence"/>
</dbReference>
<keyword evidence="2" id="KW-1185">Reference proteome</keyword>
<proteinExistence type="predicted"/>
<protein>
    <submittedName>
        <fullName evidence="1">Uncharacterized protein</fullName>
    </submittedName>
</protein>
<dbReference type="EMBL" id="JABFTX010000006">
    <property type="protein sequence ID" value="MCE8005280.1"/>
    <property type="molecule type" value="Genomic_DNA"/>
</dbReference>
<evidence type="ECO:0000313" key="1">
    <source>
        <dbReference type="EMBL" id="MCE8005280.1"/>
    </source>
</evidence>
<name>A0ABS9AB55_9GAMM</name>
<evidence type="ECO:0000313" key="2">
    <source>
        <dbReference type="Proteomes" id="UP001320168"/>
    </source>
</evidence>